<evidence type="ECO:0000256" key="5">
    <source>
        <dbReference type="SAM" id="MobiDB-lite"/>
    </source>
</evidence>
<dbReference type="Proteomes" id="UP000016935">
    <property type="component" value="Unassembled WGS sequence"/>
</dbReference>
<dbReference type="GO" id="GO:0016042">
    <property type="term" value="P:lipid catabolic process"/>
    <property type="evidence" value="ECO:0007669"/>
    <property type="project" value="UniProtKB-KW"/>
</dbReference>
<dbReference type="GeneID" id="19405600"/>
<keyword evidence="2" id="KW-0442">Lipid degradation</keyword>
<keyword evidence="1" id="KW-0378">Hydrolase</keyword>
<dbReference type="PROSITE" id="PS51635">
    <property type="entry name" value="PNPLA"/>
    <property type="match status" value="1"/>
</dbReference>
<feature type="short sequence motif" description="DGA/G" evidence="4">
    <location>
        <begin position="294"/>
        <end position="296"/>
    </location>
</feature>
<accession>R0KVW8</accession>
<feature type="domain" description="PNPLA" evidence="6">
    <location>
        <begin position="32"/>
        <end position="308"/>
    </location>
</feature>
<dbReference type="HOGENOM" id="CLU_000288_144_2_1"/>
<organism evidence="7 8">
    <name type="scientific">Exserohilum turcicum (strain 28A)</name>
    <name type="common">Northern leaf blight fungus</name>
    <name type="synonym">Setosphaeria turcica</name>
    <dbReference type="NCBI Taxonomy" id="671987"/>
    <lineage>
        <taxon>Eukaryota</taxon>
        <taxon>Fungi</taxon>
        <taxon>Dikarya</taxon>
        <taxon>Ascomycota</taxon>
        <taxon>Pezizomycotina</taxon>
        <taxon>Dothideomycetes</taxon>
        <taxon>Pleosporomycetidae</taxon>
        <taxon>Pleosporales</taxon>
        <taxon>Pleosporineae</taxon>
        <taxon>Pleosporaceae</taxon>
        <taxon>Exserohilum</taxon>
    </lineage>
</organism>
<dbReference type="OrthoDB" id="3693540at2759"/>
<comment type="caution">
    <text evidence="4">Lacks conserved residue(s) required for the propagation of feature annotation.</text>
</comment>
<evidence type="ECO:0000256" key="4">
    <source>
        <dbReference type="PROSITE-ProRule" id="PRU01161"/>
    </source>
</evidence>
<dbReference type="STRING" id="671987.R0KVW8"/>
<dbReference type="eggNOG" id="KOG4231">
    <property type="taxonomic scope" value="Eukaryota"/>
</dbReference>
<sequence>MDDSSQEAQSFPRPARVSTGTRNGAWSRHNLLSLDGGGIRGYWTLLVLGRLMEAIAREDARQAGRLHPGRSDSFWPDEFPPNVAQREGRPVPYQQLSATQKYLPCHYFDFMCGLLTCASLIAIMLGRLRMSVADCMKEYEDLSHQIFGHPRWCSQRNLGFVPWSKYDANSMKKVFKDVTRRRCERSAFNRNGFREPFFPTLQDTCNVFVAPDFPQPSSATTNDVGIDPESLYILRSYNNLNRLSLGSRYLNYGPAEEMKLWQVARAATAAPMYFDEFKICLGEGNSRERIYFSDGGFGDTNNPTEVGMMEVEALYGRDCFSAIVSIGTARANDKGEGRGILRRVRHIAAVATDPRIVARSLETRRLENLWRFNDEIGLDIELDDWKPNGWTTKHPGHKTLRKIQDGFYRWAAQLENIDNIESCARHLVEIRRSRMADRSRWQRFSLAASQYQCEDVDCHETTYETLDLFNQHWNSFHREEPDADALRQPRYKKWEY</sequence>
<evidence type="ECO:0000259" key="6">
    <source>
        <dbReference type="PROSITE" id="PS51635"/>
    </source>
</evidence>
<dbReference type="RefSeq" id="XP_008020478.1">
    <property type="nucleotide sequence ID" value="XM_008022287.1"/>
</dbReference>
<dbReference type="GO" id="GO:0046486">
    <property type="term" value="P:glycerolipid metabolic process"/>
    <property type="evidence" value="ECO:0007669"/>
    <property type="project" value="UniProtKB-ARBA"/>
</dbReference>
<keyword evidence="3" id="KW-0443">Lipid metabolism</keyword>
<keyword evidence="8" id="KW-1185">Reference proteome</keyword>
<dbReference type="GO" id="GO:0016020">
    <property type="term" value="C:membrane"/>
    <property type="evidence" value="ECO:0007669"/>
    <property type="project" value="TreeGrafter"/>
</dbReference>
<dbReference type="EMBL" id="KB908481">
    <property type="protein sequence ID" value="EOA91907.1"/>
    <property type="molecule type" value="Genomic_DNA"/>
</dbReference>
<reference evidence="7 8" key="2">
    <citation type="journal article" date="2013" name="PLoS Genet.">
        <title>Comparative genome structure, secondary metabolite, and effector coding capacity across Cochliobolus pathogens.</title>
        <authorList>
            <person name="Condon B.J."/>
            <person name="Leng Y."/>
            <person name="Wu D."/>
            <person name="Bushley K.E."/>
            <person name="Ohm R.A."/>
            <person name="Otillar R."/>
            <person name="Martin J."/>
            <person name="Schackwitz W."/>
            <person name="Grimwood J."/>
            <person name="MohdZainudin N."/>
            <person name="Xue C."/>
            <person name="Wang R."/>
            <person name="Manning V.A."/>
            <person name="Dhillon B."/>
            <person name="Tu Z.J."/>
            <person name="Steffenson B.J."/>
            <person name="Salamov A."/>
            <person name="Sun H."/>
            <person name="Lowry S."/>
            <person name="LaButti K."/>
            <person name="Han J."/>
            <person name="Copeland A."/>
            <person name="Lindquist E."/>
            <person name="Barry K."/>
            <person name="Schmutz J."/>
            <person name="Baker S.E."/>
            <person name="Ciuffetti L.M."/>
            <person name="Grigoriev I.V."/>
            <person name="Zhong S."/>
            <person name="Turgeon B.G."/>
        </authorList>
    </citation>
    <scope>NUCLEOTIDE SEQUENCE [LARGE SCALE GENOMIC DNA]</scope>
    <source>
        <strain evidence="8">28A</strain>
    </source>
</reference>
<dbReference type="InterPro" id="IPR002641">
    <property type="entry name" value="PNPLA_dom"/>
</dbReference>
<proteinExistence type="predicted"/>
<evidence type="ECO:0000313" key="7">
    <source>
        <dbReference type="EMBL" id="EOA91907.1"/>
    </source>
</evidence>
<reference evidence="7 8" key="1">
    <citation type="journal article" date="2012" name="PLoS Pathog.">
        <title>Diverse lifestyles and strategies of plant pathogenesis encoded in the genomes of eighteen Dothideomycetes fungi.</title>
        <authorList>
            <person name="Ohm R.A."/>
            <person name="Feau N."/>
            <person name="Henrissat B."/>
            <person name="Schoch C.L."/>
            <person name="Horwitz B.A."/>
            <person name="Barry K.W."/>
            <person name="Condon B.J."/>
            <person name="Copeland A.C."/>
            <person name="Dhillon B."/>
            <person name="Glaser F."/>
            <person name="Hesse C.N."/>
            <person name="Kosti I."/>
            <person name="LaButti K."/>
            <person name="Lindquist E.A."/>
            <person name="Lucas S."/>
            <person name="Salamov A.A."/>
            <person name="Bradshaw R.E."/>
            <person name="Ciuffetti L."/>
            <person name="Hamelin R.C."/>
            <person name="Kema G.H.J."/>
            <person name="Lawrence C."/>
            <person name="Scott J.A."/>
            <person name="Spatafora J.W."/>
            <person name="Turgeon B.G."/>
            <person name="de Wit P.J.G.M."/>
            <person name="Zhong S."/>
            <person name="Goodwin S.B."/>
            <person name="Grigoriev I.V."/>
        </authorList>
    </citation>
    <scope>NUCLEOTIDE SEQUENCE [LARGE SCALE GENOMIC DNA]</scope>
    <source>
        <strain evidence="8">28A</strain>
    </source>
</reference>
<dbReference type="SUPFAM" id="SSF52151">
    <property type="entry name" value="FabD/lysophospholipase-like"/>
    <property type="match status" value="1"/>
</dbReference>
<dbReference type="Gene3D" id="3.40.1090.10">
    <property type="entry name" value="Cytosolic phospholipase A2 catalytic domain"/>
    <property type="match status" value="1"/>
</dbReference>
<dbReference type="GO" id="GO:0019369">
    <property type="term" value="P:arachidonate metabolic process"/>
    <property type="evidence" value="ECO:0007669"/>
    <property type="project" value="TreeGrafter"/>
</dbReference>
<dbReference type="PANTHER" id="PTHR24185">
    <property type="entry name" value="CALCIUM-INDEPENDENT PHOSPHOLIPASE A2-GAMMA"/>
    <property type="match status" value="1"/>
</dbReference>
<protein>
    <recommendedName>
        <fullName evidence="6">PNPLA domain-containing protein</fullName>
    </recommendedName>
</protein>
<name>R0KVW8_EXST2</name>
<dbReference type="InterPro" id="IPR016035">
    <property type="entry name" value="Acyl_Trfase/lysoPLipase"/>
</dbReference>
<dbReference type="PANTHER" id="PTHR24185:SF1">
    <property type="entry name" value="CALCIUM-INDEPENDENT PHOSPHOLIPASE A2-GAMMA"/>
    <property type="match status" value="1"/>
</dbReference>
<feature type="short sequence motif" description="GXGXXG" evidence="4">
    <location>
        <begin position="36"/>
        <end position="41"/>
    </location>
</feature>
<feature type="region of interest" description="Disordered" evidence="5">
    <location>
        <begin position="1"/>
        <end position="22"/>
    </location>
</feature>
<dbReference type="GO" id="GO:0047499">
    <property type="term" value="F:calcium-independent phospholipase A2 activity"/>
    <property type="evidence" value="ECO:0007669"/>
    <property type="project" value="TreeGrafter"/>
</dbReference>
<evidence type="ECO:0000313" key="8">
    <source>
        <dbReference type="Proteomes" id="UP000016935"/>
    </source>
</evidence>
<evidence type="ECO:0000256" key="2">
    <source>
        <dbReference type="ARBA" id="ARBA00022963"/>
    </source>
</evidence>
<gene>
    <name evidence="7" type="ORF">SETTUDRAFT_86632</name>
</gene>
<dbReference type="AlphaFoldDB" id="R0KVW8"/>
<evidence type="ECO:0000256" key="1">
    <source>
        <dbReference type="ARBA" id="ARBA00022801"/>
    </source>
</evidence>
<evidence type="ECO:0000256" key="3">
    <source>
        <dbReference type="ARBA" id="ARBA00023098"/>
    </source>
</evidence>